<feature type="region of interest" description="Disordered" evidence="1">
    <location>
        <begin position="76"/>
        <end position="135"/>
    </location>
</feature>
<accession>A0AAD2HSF6</accession>
<feature type="compositionally biased region" description="Basic and acidic residues" evidence="1">
    <location>
        <begin position="107"/>
        <end position="125"/>
    </location>
</feature>
<dbReference type="EMBL" id="CAVNYO010000441">
    <property type="protein sequence ID" value="CAK5280980.1"/>
    <property type="molecule type" value="Genomic_DNA"/>
</dbReference>
<protein>
    <submittedName>
        <fullName evidence="2">Uncharacterized protein</fullName>
    </submittedName>
</protein>
<proteinExistence type="predicted"/>
<organism evidence="2 3">
    <name type="scientific">Mycena citricolor</name>
    <dbReference type="NCBI Taxonomy" id="2018698"/>
    <lineage>
        <taxon>Eukaryota</taxon>
        <taxon>Fungi</taxon>
        <taxon>Dikarya</taxon>
        <taxon>Basidiomycota</taxon>
        <taxon>Agaricomycotina</taxon>
        <taxon>Agaricomycetes</taxon>
        <taxon>Agaricomycetidae</taxon>
        <taxon>Agaricales</taxon>
        <taxon>Marasmiineae</taxon>
        <taxon>Mycenaceae</taxon>
        <taxon>Mycena</taxon>
    </lineage>
</organism>
<reference evidence="2" key="1">
    <citation type="submission" date="2023-11" db="EMBL/GenBank/DDBJ databases">
        <authorList>
            <person name="De Vega J J."/>
            <person name="De Vega J J."/>
        </authorList>
    </citation>
    <scope>NUCLEOTIDE SEQUENCE</scope>
</reference>
<name>A0AAD2HSF6_9AGAR</name>
<keyword evidence="3" id="KW-1185">Reference proteome</keyword>
<sequence>MATGIPTDLCPELDATDTFALPSPIGSLSTRTLWNSAIATVAFVSPSRPRCGCTAAKVEKFCGENVPLVKESHLRSPTQGCSAPHLPMSGSTRCSRPDWTKMMGVELTDREDGWASPDDDPRRSSSSEGLYMAYN</sequence>
<evidence type="ECO:0000256" key="1">
    <source>
        <dbReference type="SAM" id="MobiDB-lite"/>
    </source>
</evidence>
<evidence type="ECO:0000313" key="2">
    <source>
        <dbReference type="EMBL" id="CAK5280980.1"/>
    </source>
</evidence>
<dbReference type="Proteomes" id="UP001295794">
    <property type="component" value="Unassembled WGS sequence"/>
</dbReference>
<comment type="caution">
    <text evidence="2">The sequence shown here is derived from an EMBL/GenBank/DDBJ whole genome shotgun (WGS) entry which is preliminary data.</text>
</comment>
<gene>
    <name evidence="2" type="ORF">MYCIT1_LOCUS31764</name>
</gene>
<dbReference type="AlphaFoldDB" id="A0AAD2HSF6"/>
<evidence type="ECO:0000313" key="3">
    <source>
        <dbReference type="Proteomes" id="UP001295794"/>
    </source>
</evidence>
<feature type="non-terminal residue" evidence="2">
    <location>
        <position position="1"/>
    </location>
</feature>